<name>A0AAV4RE42_9ARAC</name>
<gene>
    <name evidence="1" type="primary">pol_1817</name>
    <name evidence="1" type="ORF">CDAR_579971</name>
</gene>
<comment type="caution">
    <text evidence="1">The sequence shown here is derived from an EMBL/GenBank/DDBJ whole genome shotgun (WGS) entry which is preliminary data.</text>
</comment>
<dbReference type="AlphaFoldDB" id="A0AAV4RE42"/>
<protein>
    <submittedName>
        <fullName evidence="1">Retrovirus-related Pol polyprotein from transposon 297</fullName>
    </submittedName>
</protein>
<evidence type="ECO:0000313" key="1">
    <source>
        <dbReference type="EMBL" id="GIY20149.1"/>
    </source>
</evidence>
<accession>A0AAV4RE42</accession>
<evidence type="ECO:0000313" key="2">
    <source>
        <dbReference type="Proteomes" id="UP001054837"/>
    </source>
</evidence>
<dbReference type="Proteomes" id="UP001054837">
    <property type="component" value="Unassembled WGS sequence"/>
</dbReference>
<keyword evidence="2" id="KW-1185">Reference proteome</keyword>
<dbReference type="EMBL" id="BPLQ01006108">
    <property type="protein sequence ID" value="GIY20149.1"/>
    <property type="molecule type" value="Genomic_DNA"/>
</dbReference>
<organism evidence="1 2">
    <name type="scientific">Caerostris darwini</name>
    <dbReference type="NCBI Taxonomy" id="1538125"/>
    <lineage>
        <taxon>Eukaryota</taxon>
        <taxon>Metazoa</taxon>
        <taxon>Ecdysozoa</taxon>
        <taxon>Arthropoda</taxon>
        <taxon>Chelicerata</taxon>
        <taxon>Arachnida</taxon>
        <taxon>Araneae</taxon>
        <taxon>Araneomorphae</taxon>
        <taxon>Entelegynae</taxon>
        <taxon>Araneoidea</taxon>
        <taxon>Araneidae</taxon>
        <taxon>Caerostris</taxon>
    </lineage>
</organism>
<proteinExistence type="predicted"/>
<sequence>MLFHTLPIRQAAQMQLFAANGTAIPTYGKRLLKLDLGPRREFNRPFIISAVSQPIIGADFLHHFGLLVDIKNVILINPLTKLKTKGTLYVGNSSSVKAINENSKFHQLL</sequence>
<reference evidence="1 2" key="1">
    <citation type="submission" date="2021-06" db="EMBL/GenBank/DDBJ databases">
        <title>Caerostris darwini draft genome.</title>
        <authorList>
            <person name="Kono N."/>
            <person name="Arakawa K."/>
        </authorList>
    </citation>
    <scope>NUCLEOTIDE SEQUENCE [LARGE SCALE GENOMIC DNA]</scope>
</reference>